<proteinExistence type="predicted"/>
<dbReference type="FunFam" id="2.60.260.20:FF:000002">
    <property type="entry name" value="Dnaj homolog subfamily b member"/>
    <property type="match status" value="1"/>
</dbReference>
<evidence type="ECO:0000313" key="3">
    <source>
        <dbReference type="EMBL" id="CAA2633912.1"/>
    </source>
</evidence>
<dbReference type="EMBL" id="LR743604">
    <property type="protein sequence ID" value="CAA2633912.1"/>
    <property type="molecule type" value="Genomic_DNA"/>
</dbReference>
<protein>
    <recommendedName>
        <fullName evidence="2">J domain-containing protein</fullName>
    </recommendedName>
</protein>
<dbReference type="GO" id="GO:0051082">
    <property type="term" value="F:unfolded protein binding"/>
    <property type="evidence" value="ECO:0007669"/>
    <property type="project" value="InterPro"/>
</dbReference>
<dbReference type="Pfam" id="PF00226">
    <property type="entry name" value="DnaJ"/>
    <property type="match status" value="1"/>
</dbReference>
<dbReference type="Gene3D" id="1.10.287.110">
    <property type="entry name" value="DnaJ domain"/>
    <property type="match status" value="1"/>
</dbReference>
<dbReference type="Proteomes" id="UP001189122">
    <property type="component" value="Unassembled WGS sequence"/>
</dbReference>
<dbReference type="GO" id="GO:0005783">
    <property type="term" value="C:endoplasmic reticulum"/>
    <property type="evidence" value="ECO:0007669"/>
    <property type="project" value="UniProtKB-ARBA"/>
</dbReference>
<dbReference type="InterPro" id="IPR001623">
    <property type="entry name" value="DnaJ_domain"/>
</dbReference>
<dbReference type="AlphaFoldDB" id="A0A7I8JS11"/>
<name>A0A7I8JS11_SPIIN</name>
<feature type="domain" description="J" evidence="2">
    <location>
        <begin position="4"/>
        <end position="95"/>
    </location>
</feature>
<sequence>MGVDYYKLLQIGEDAGEEEIKKAFRRLAMKWHPDKNPRDDKEAEAKFKQISEAYDLPAAQEGEPIERHLSCSLEELFNGTTKKMKITRLILDASGRTLPVDEILPVDIRRGWKKGTRITFLEKGDEALDFVPADIVFIIDEKPHGVFTREENDLVFTKRISLAEALTGFTVRLTTLDGRELAVDVDDVVHPGYEKVVAGEGMPVAKDSSRRGNLRIRFVTVFPAKLTATQKSVVRQMFTG</sequence>
<dbReference type="SUPFAM" id="SSF49493">
    <property type="entry name" value="HSP40/DnaJ peptide-binding domain"/>
    <property type="match status" value="2"/>
</dbReference>
<reference evidence="3 4" key="1">
    <citation type="submission" date="2019-12" db="EMBL/GenBank/DDBJ databases">
        <authorList>
            <person name="Scholz U."/>
            <person name="Mascher M."/>
            <person name="Fiebig A."/>
        </authorList>
    </citation>
    <scope>NUCLEOTIDE SEQUENCE</scope>
</reference>
<dbReference type="EMBL" id="CACRZD030000017">
    <property type="protein sequence ID" value="CAA6672970.1"/>
    <property type="molecule type" value="Genomic_DNA"/>
</dbReference>
<dbReference type="Pfam" id="PF01556">
    <property type="entry name" value="DnaJ_C"/>
    <property type="match status" value="1"/>
</dbReference>
<dbReference type="PANTHER" id="PTHR24078:SF577">
    <property type="entry name" value="OS05G0562300 PROTEIN"/>
    <property type="match status" value="1"/>
</dbReference>
<evidence type="ECO:0000259" key="2">
    <source>
        <dbReference type="PROSITE" id="PS50076"/>
    </source>
</evidence>
<dbReference type="FunFam" id="2.60.260.20:FF:000006">
    <property type="entry name" value="DnaJ subfamily B member 13"/>
    <property type="match status" value="1"/>
</dbReference>
<dbReference type="PANTHER" id="PTHR24078">
    <property type="entry name" value="DNAJ HOMOLOG SUBFAMILY C MEMBER"/>
    <property type="match status" value="1"/>
</dbReference>
<dbReference type="GO" id="GO:0051087">
    <property type="term" value="F:protein-folding chaperone binding"/>
    <property type="evidence" value="ECO:0007669"/>
    <property type="project" value="TreeGrafter"/>
</dbReference>
<dbReference type="InterPro" id="IPR008971">
    <property type="entry name" value="HSP40/DnaJ_pept-bd"/>
</dbReference>
<organism evidence="3">
    <name type="scientific">Spirodela intermedia</name>
    <name type="common">Intermediate duckweed</name>
    <dbReference type="NCBI Taxonomy" id="51605"/>
    <lineage>
        <taxon>Eukaryota</taxon>
        <taxon>Viridiplantae</taxon>
        <taxon>Streptophyta</taxon>
        <taxon>Embryophyta</taxon>
        <taxon>Tracheophyta</taxon>
        <taxon>Spermatophyta</taxon>
        <taxon>Magnoliopsida</taxon>
        <taxon>Liliopsida</taxon>
        <taxon>Araceae</taxon>
        <taxon>Lemnoideae</taxon>
        <taxon>Spirodela</taxon>
    </lineage>
</organism>
<dbReference type="GO" id="GO:0006457">
    <property type="term" value="P:protein folding"/>
    <property type="evidence" value="ECO:0007669"/>
    <property type="project" value="InterPro"/>
</dbReference>
<evidence type="ECO:0000256" key="1">
    <source>
        <dbReference type="ARBA" id="ARBA00023186"/>
    </source>
</evidence>
<dbReference type="InterPro" id="IPR036869">
    <property type="entry name" value="J_dom_sf"/>
</dbReference>
<accession>A0A7I8JS11</accession>
<dbReference type="CDD" id="cd10747">
    <property type="entry name" value="DnaJ_C"/>
    <property type="match status" value="1"/>
</dbReference>
<dbReference type="PRINTS" id="PR00625">
    <property type="entry name" value="JDOMAIN"/>
</dbReference>
<dbReference type="CDD" id="cd06257">
    <property type="entry name" value="DnaJ"/>
    <property type="match status" value="1"/>
</dbReference>
<keyword evidence="1" id="KW-0143">Chaperone</keyword>
<gene>
    <name evidence="3" type="ORF">SI7747_17019386</name>
</gene>
<dbReference type="InterPro" id="IPR002939">
    <property type="entry name" value="DnaJ_C"/>
</dbReference>
<dbReference type="Gene3D" id="2.60.260.20">
    <property type="entry name" value="Urease metallochaperone UreE, N-terminal domain"/>
    <property type="match status" value="2"/>
</dbReference>
<evidence type="ECO:0000313" key="4">
    <source>
        <dbReference type="Proteomes" id="UP001189122"/>
    </source>
</evidence>
<dbReference type="SMART" id="SM00271">
    <property type="entry name" value="DnaJ"/>
    <property type="match status" value="1"/>
</dbReference>
<dbReference type="SUPFAM" id="SSF46565">
    <property type="entry name" value="Chaperone J-domain"/>
    <property type="match status" value="1"/>
</dbReference>
<dbReference type="InterPro" id="IPR051339">
    <property type="entry name" value="DnaJ_subfamily_B"/>
</dbReference>
<keyword evidence="4" id="KW-1185">Reference proteome</keyword>
<dbReference type="PROSITE" id="PS50076">
    <property type="entry name" value="DNAJ_2"/>
    <property type="match status" value="1"/>
</dbReference>
<dbReference type="GO" id="GO:0005829">
    <property type="term" value="C:cytosol"/>
    <property type="evidence" value="ECO:0007669"/>
    <property type="project" value="TreeGrafter"/>
</dbReference>